<sequence length="540" mass="54730">MKKRWLKIVGAVAAVFVLLLLLIPLFVNGETFRPTVESKLSAALNRKVALGHLSFSLFSGSLVANDISISDDPAFSPSPFVKAKDIKIGVEVGALIFSRQVHVTGITLDEPSIQLIQNQAGKWNFSSIGGASSPKSASPPGGSSPVSGITISKLKINDGTATLSSIPATAKPFVYSGVDLSAKNVSVASSSPFDLSANLPGSGKLKLSGTVGPLAQADASETPFRANLSVSHLDPVAAGIVERDKGISTIADIDAQLNSNGRNLSTTGKIKADKLQLSRTGSPAPEPVNVDFNLASDLRARSGRANDIALHLGSATAHLTGSFRSTTQAPILDLRLNAPGLSVDQLQKFLPAFGVQVPSGSQLKGGTLTANIAVTGPASAATISGPVSIDNTTLAGFDLGSKIQGLSNAGGTSGGTQIQQVKASVDSNPSGTQISNIYGNLPQLGTATGSGSVSPAGALNFHMVATFNNNNVVGNLANTAMNTAASQASGFLGGLLGKGGSKPAPSKSNAARGIPLIITGTATSPSIRADVGSIAKGFLK</sequence>
<dbReference type="GO" id="GO:0005886">
    <property type="term" value="C:plasma membrane"/>
    <property type="evidence" value="ECO:0007669"/>
    <property type="project" value="TreeGrafter"/>
</dbReference>
<accession>A0A9J7BLY1</accession>
<evidence type="ECO:0000313" key="2">
    <source>
        <dbReference type="Proteomes" id="UP001059380"/>
    </source>
</evidence>
<reference evidence="1" key="1">
    <citation type="submission" date="2021-04" db="EMBL/GenBank/DDBJ databases">
        <title>Phylogenetic analysis of Acidobacteriaceae.</title>
        <authorList>
            <person name="Qiu L."/>
            <person name="Zhang Q."/>
        </authorList>
    </citation>
    <scope>NUCLEOTIDE SEQUENCE</scope>
    <source>
        <strain evidence="1">DSM 25168</strain>
    </source>
</reference>
<gene>
    <name evidence="1" type="ORF">MOP44_24250</name>
</gene>
<dbReference type="PANTHER" id="PTHR30441:SF8">
    <property type="entry name" value="DUF748 DOMAIN-CONTAINING PROTEIN"/>
    <property type="match status" value="1"/>
</dbReference>
<dbReference type="Pfam" id="PF05359">
    <property type="entry name" value="DUF748"/>
    <property type="match status" value="1"/>
</dbReference>
<dbReference type="GO" id="GO:0090313">
    <property type="term" value="P:regulation of protein targeting to membrane"/>
    <property type="evidence" value="ECO:0007669"/>
    <property type="project" value="TreeGrafter"/>
</dbReference>
<proteinExistence type="predicted"/>
<organism evidence="1 2">
    <name type="scientific">Occallatibacter riparius</name>
    <dbReference type="NCBI Taxonomy" id="1002689"/>
    <lineage>
        <taxon>Bacteria</taxon>
        <taxon>Pseudomonadati</taxon>
        <taxon>Acidobacteriota</taxon>
        <taxon>Terriglobia</taxon>
        <taxon>Terriglobales</taxon>
        <taxon>Acidobacteriaceae</taxon>
        <taxon>Occallatibacter</taxon>
    </lineage>
</organism>
<dbReference type="AlphaFoldDB" id="A0A9J7BLY1"/>
<keyword evidence="2" id="KW-1185">Reference proteome</keyword>
<name>A0A9J7BLY1_9BACT</name>
<dbReference type="KEGG" id="orp:MOP44_24250"/>
<dbReference type="PANTHER" id="PTHR30441">
    <property type="entry name" value="DUF748 DOMAIN-CONTAINING PROTEIN"/>
    <property type="match status" value="1"/>
</dbReference>
<dbReference type="InterPro" id="IPR052894">
    <property type="entry name" value="AsmA-related"/>
</dbReference>
<evidence type="ECO:0000313" key="1">
    <source>
        <dbReference type="EMBL" id="UWZ83667.1"/>
    </source>
</evidence>
<protein>
    <submittedName>
        <fullName evidence="1">AsmA family protein</fullName>
    </submittedName>
</protein>
<dbReference type="EMBL" id="CP093313">
    <property type="protein sequence ID" value="UWZ83667.1"/>
    <property type="molecule type" value="Genomic_DNA"/>
</dbReference>
<dbReference type="Proteomes" id="UP001059380">
    <property type="component" value="Chromosome"/>
</dbReference>
<dbReference type="InterPro" id="IPR008023">
    <property type="entry name" value="DUF748"/>
</dbReference>
<dbReference type="RefSeq" id="WP_260793010.1">
    <property type="nucleotide sequence ID" value="NZ_CP093313.1"/>
</dbReference>